<dbReference type="Proteomes" id="UP001237642">
    <property type="component" value="Unassembled WGS sequence"/>
</dbReference>
<dbReference type="InterPro" id="IPR039976">
    <property type="entry name" value="WIT1/WIT2"/>
</dbReference>
<dbReference type="Pfam" id="PF26581">
    <property type="entry name" value="WIT1_2_N"/>
    <property type="match status" value="1"/>
</dbReference>
<dbReference type="PANTHER" id="PTHR35705:SF2">
    <property type="entry name" value="WPP DOMAIN-INTERACTING TAIL-ANCHORED PROTEIN 2"/>
    <property type="match status" value="1"/>
</dbReference>
<proteinExistence type="predicted"/>
<protein>
    <recommendedName>
        <fullName evidence="1">WIT1/2 N-terminal helical bundle domain-containing protein</fullName>
    </recommendedName>
</protein>
<evidence type="ECO:0000259" key="1">
    <source>
        <dbReference type="Pfam" id="PF26581"/>
    </source>
</evidence>
<feature type="domain" description="WIT1/2 N-terminal helical bundle" evidence="1">
    <location>
        <begin position="102"/>
        <end position="170"/>
    </location>
</feature>
<keyword evidence="3" id="KW-1185">Reference proteome</keyword>
<sequence length="179" mass="20498">MLMLTVLQSVISVFYPLAHVRIHIYMPIKIFSRVLWKFKKILKIQTLNHCVRHLCIVWQSHNINMVGEDDADCSVDFRESEAGKNVPHEDVSSDAKDMLDIGSAMEVLTRVDLDLAYSSEKLVNLDTLMMHVWAWENEFQALATDDISVDCIEKAVAFDLLSGILDSEWRLNCTIQKSL</sequence>
<dbReference type="InterPro" id="IPR058610">
    <property type="entry name" value="WIT1_2_N"/>
</dbReference>
<reference evidence="2" key="1">
    <citation type="submission" date="2023-02" db="EMBL/GenBank/DDBJ databases">
        <title>Genome of toxic invasive species Heracleum sosnowskyi carries increased number of genes despite the absence of recent whole-genome duplications.</title>
        <authorList>
            <person name="Schelkunov M."/>
            <person name="Shtratnikova V."/>
            <person name="Makarenko M."/>
            <person name="Klepikova A."/>
            <person name="Omelchenko D."/>
            <person name="Novikova G."/>
            <person name="Obukhova E."/>
            <person name="Bogdanov V."/>
            <person name="Penin A."/>
            <person name="Logacheva M."/>
        </authorList>
    </citation>
    <scope>NUCLEOTIDE SEQUENCE</scope>
    <source>
        <strain evidence="2">Hsosn_3</strain>
        <tissue evidence="2">Leaf</tissue>
    </source>
</reference>
<evidence type="ECO:0000313" key="3">
    <source>
        <dbReference type="Proteomes" id="UP001237642"/>
    </source>
</evidence>
<organism evidence="2 3">
    <name type="scientific">Heracleum sosnowskyi</name>
    <dbReference type="NCBI Taxonomy" id="360622"/>
    <lineage>
        <taxon>Eukaryota</taxon>
        <taxon>Viridiplantae</taxon>
        <taxon>Streptophyta</taxon>
        <taxon>Embryophyta</taxon>
        <taxon>Tracheophyta</taxon>
        <taxon>Spermatophyta</taxon>
        <taxon>Magnoliopsida</taxon>
        <taxon>eudicotyledons</taxon>
        <taxon>Gunneridae</taxon>
        <taxon>Pentapetalae</taxon>
        <taxon>asterids</taxon>
        <taxon>campanulids</taxon>
        <taxon>Apiales</taxon>
        <taxon>Apiaceae</taxon>
        <taxon>Apioideae</taxon>
        <taxon>apioid superclade</taxon>
        <taxon>Tordylieae</taxon>
        <taxon>Tordyliinae</taxon>
        <taxon>Heracleum</taxon>
    </lineage>
</organism>
<dbReference type="AlphaFoldDB" id="A0AAD8I8K2"/>
<accession>A0AAD8I8K2</accession>
<evidence type="ECO:0000313" key="2">
    <source>
        <dbReference type="EMBL" id="KAK1381021.1"/>
    </source>
</evidence>
<reference evidence="2" key="2">
    <citation type="submission" date="2023-05" db="EMBL/GenBank/DDBJ databases">
        <authorList>
            <person name="Schelkunov M.I."/>
        </authorList>
    </citation>
    <scope>NUCLEOTIDE SEQUENCE</scope>
    <source>
        <strain evidence="2">Hsosn_3</strain>
        <tissue evidence="2">Leaf</tissue>
    </source>
</reference>
<gene>
    <name evidence="2" type="ORF">POM88_027765</name>
</gene>
<comment type="caution">
    <text evidence="2">The sequence shown here is derived from an EMBL/GenBank/DDBJ whole genome shotgun (WGS) entry which is preliminary data.</text>
</comment>
<dbReference type="EMBL" id="JAUIZM010000006">
    <property type="protein sequence ID" value="KAK1381021.1"/>
    <property type="molecule type" value="Genomic_DNA"/>
</dbReference>
<name>A0AAD8I8K2_9APIA</name>
<dbReference type="PANTHER" id="PTHR35705">
    <property type="entry name" value="WPP DOMAIN-INTERACTING TAIL-ANCHORED PROTEIN 1"/>
    <property type="match status" value="1"/>
</dbReference>